<dbReference type="EMBL" id="SPMY01000052">
    <property type="protein sequence ID" value="NMQ29329.1"/>
    <property type="molecule type" value="Genomic_DNA"/>
</dbReference>
<protein>
    <submittedName>
        <fullName evidence="2">Uncharacterized protein</fullName>
    </submittedName>
</protein>
<name>A0ABX1U2I6_9PROT</name>
<feature type="region of interest" description="Disordered" evidence="1">
    <location>
        <begin position="70"/>
        <end position="122"/>
    </location>
</feature>
<accession>A0ABX1U2I6</accession>
<gene>
    <name evidence="2" type="ORF">E4Q23_17110</name>
</gene>
<comment type="caution">
    <text evidence="2">The sequence shown here is derived from an EMBL/GenBank/DDBJ whole genome shotgun (WGS) entry which is preliminary data.</text>
</comment>
<dbReference type="Proteomes" id="UP000749010">
    <property type="component" value="Unassembled WGS sequence"/>
</dbReference>
<reference evidence="2 3" key="1">
    <citation type="submission" date="2019-03" db="EMBL/GenBank/DDBJ databases">
        <title>Metabolic reconstructions from genomes of highly enriched 'Candidatus Accumulibacter' and 'Candidatus Competibacter' bioreactor populations.</title>
        <authorList>
            <person name="Annavajhala M.K."/>
            <person name="Welles L."/>
            <person name="Abbas B."/>
            <person name="Sorokin D."/>
            <person name="Park H."/>
            <person name="Van Loosdrecht M."/>
            <person name="Chandran K."/>
        </authorList>
    </citation>
    <scope>NUCLEOTIDE SEQUENCE [LARGE SCALE GENOMIC DNA]</scope>
    <source>
        <strain evidence="2 3">SBR_S</strain>
    </source>
</reference>
<organism evidence="2 3">
    <name type="scientific">Candidatus Accumulibacter phosphatis</name>
    <dbReference type="NCBI Taxonomy" id="327160"/>
    <lineage>
        <taxon>Bacteria</taxon>
        <taxon>Pseudomonadati</taxon>
        <taxon>Pseudomonadota</taxon>
        <taxon>Betaproteobacteria</taxon>
        <taxon>Candidatus Accumulibacter</taxon>
    </lineage>
</organism>
<feature type="compositionally biased region" description="Polar residues" evidence="1">
    <location>
        <begin position="110"/>
        <end position="122"/>
    </location>
</feature>
<feature type="compositionally biased region" description="Gly residues" evidence="1">
    <location>
        <begin position="70"/>
        <end position="80"/>
    </location>
</feature>
<proteinExistence type="predicted"/>
<sequence>MPRFAFWPRPISPRSSGAKKPTPTATRRAHDDAVNAALLKQAEQAAAAGVEIDVRRFAVAVLGCHYRGIGGQRPGLGEGSAGDRRDLPIGSARHAANPRKTGECWPGDSPTKSPTLQVGLNV</sequence>
<evidence type="ECO:0000313" key="2">
    <source>
        <dbReference type="EMBL" id="NMQ29329.1"/>
    </source>
</evidence>
<evidence type="ECO:0000313" key="3">
    <source>
        <dbReference type="Proteomes" id="UP000749010"/>
    </source>
</evidence>
<keyword evidence="3" id="KW-1185">Reference proteome</keyword>
<evidence type="ECO:0000256" key="1">
    <source>
        <dbReference type="SAM" id="MobiDB-lite"/>
    </source>
</evidence>
<feature type="region of interest" description="Disordered" evidence="1">
    <location>
        <begin position="1"/>
        <end position="29"/>
    </location>
</feature>